<dbReference type="AlphaFoldDB" id="A0A2J8LIK9"/>
<dbReference type="EMBL" id="NBAG03000289">
    <property type="protein sequence ID" value="PNI47096.1"/>
    <property type="molecule type" value="Genomic_DNA"/>
</dbReference>
<sequence length="128" mass="13663">EPVPSVRGSPSSETPSPGSDSSSVSSSSSTTSCRGCEISPALFEAPRGYSVMGGQREAATRDDDDDLLQFAIQQSLLEAGSEYDQVTIWEALTNSKPGTHPMSYEGRRQDRSVPAGPERILRRGSCLP</sequence>
<organism evidence="2 3">
    <name type="scientific">Pan troglodytes</name>
    <name type="common">Chimpanzee</name>
    <dbReference type="NCBI Taxonomy" id="9598"/>
    <lineage>
        <taxon>Eukaryota</taxon>
        <taxon>Metazoa</taxon>
        <taxon>Chordata</taxon>
        <taxon>Craniata</taxon>
        <taxon>Vertebrata</taxon>
        <taxon>Euteleostomi</taxon>
        <taxon>Mammalia</taxon>
        <taxon>Eutheria</taxon>
        <taxon>Euarchontoglires</taxon>
        <taxon>Primates</taxon>
        <taxon>Haplorrhini</taxon>
        <taxon>Catarrhini</taxon>
        <taxon>Hominidae</taxon>
        <taxon>Pan</taxon>
    </lineage>
</organism>
<evidence type="ECO:0000256" key="1">
    <source>
        <dbReference type="SAM" id="MobiDB-lite"/>
    </source>
</evidence>
<proteinExistence type="predicted"/>
<feature type="region of interest" description="Disordered" evidence="1">
    <location>
        <begin position="1"/>
        <end position="34"/>
    </location>
</feature>
<accession>A0A2J8LIK9</accession>
<evidence type="ECO:0000313" key="3">
    <source>
        <dbReference type="Proteomes" id="UP000236370"/>
    </source>
</evidence>
<dbReference type="Proteomes" id="UP000236370">
    <property type="component" value="Unassembled WGS sequence"/>
</dbReference>
<reference evidence="2 3" key="1">
    <citation type="submission" date="2017-12" db="EMBL/GenBank/DDBJ databases">
        <title>High-resolution comparative analysis of great ape genomes.</title>
        <authorList>
            <person name="Pollen A."/>
            <person name="Hastie A."/>
            <person name="Hormozdiari F."/>
            <person name="Dougherty M."/>
            <person name="Liu R."/>
            <person name="Chaisson M."/>
            <person name="Hoppe E."/>
            <person name="Hill C."/>
            <person name="Pang A."/>
            <person name="Hillier L."/>
            <person name="Baker C."/>
            <person name="Armstrong J."/>
            <person name="Shendure J."/>
            <person name="Paten B."/>
            <person name="Wilson R."/>
            <person name="Chao H."/>
            <person name="Schneider V."/>
            <person name="Ventura M."/>
            <person name="Kronenberg Z."/>
            <person name="Murali S."/>
            <person name="Gordon D."/>
            <person name="Cantsilieris S."/>
            <person name="Munson K."/>
            <person name="Nelson B."/>
            <person name="Raja A."/>
            <person name="Underwood J."/>
            <person name="Diekhans M."/>
            <person name="Fiddes I."/>
            <person name="Haussler D."/>
            <person name="Eichler E."/>
        </authorList>
    </citation>
    <scope>NUCLEOTIDE SEQUENCE [LARGE SCALE GENOMIC DNA]</scope>
    <source>
        <strain evidence="2">Yerkes chimp pedigree #C0471</strain>
    </source>
</reference>
<protein>
    <submittedName>
        <fullName evidence="2">ANKRD13B isoform 9</fullName>
    </submittedName>
</protein>
<dbReference type="InterPro" id="IPR003903">
    <property type="entry name" value="UIM_dom"/>
</dbReference>
<name>A0A2J8LIK9_PANTR</name>
<feature type="compositionally biased region" description="Low complexity" evidence="1">
    <location>
        <begin position="9"/>
        <end position="32"/>
    </location>
</feature>
<comment type="caution">
    <text evidence="2">The sequence shown here is derived from an EMBL/GenBank/DDBJ whole genome shotgun (WGS) entry which is preliminary data.</text>
</comment>
<feature type="non-terminal residue" evidence="2">
    <location>
        <position position="1"/>
    </location>
</feature>
<dbReference type="PROSITE" id="PS50330">
    <property type="entry name" value="UIM"/>
    <property type="match status" value="1"/>
</dbReference>
<gene>
    <name evidence="2" type="ORF">CK820_G0028498</name>
</gene>
<feature type="region of interest" description="Disordered" evidence="1">
    <location>
        <begin position="94"/>
        <end position="128"/>
    </location>
</feature>
<evidence type="ECO:0000313" key="2">
    <source>
        <dbReference type="EMBL" id="PNI47096.1"/>
    </source>
</evidence>